<keyword evidence="1" id="KW-1133">Transmembrane helix</keyword>
<keyword evidence="3" id="KW-1185">Reference proteome</keyword>
<name>A0A6P0UM94_9FLAO</name>
<sequence>MYFLIPAILIIVSNLFGYFMYKSFRYAGHYNDLYQSTQDPNHEKEANSWLVKGLKHLGIAMLAIVLAILTF</sequence>
<evidence type="ECO:0008006" key="4">
    <source>
        <dbReference type="Google" id="ProtNLM"/>
    </source>
</evidence>
<dbReference type="EMBL" id="JAABOO010000002">
    <property type="protein sequence ID" value="NER13692.1"/>
    <property type="molecule type" value="Genomic_DNA"/>
</dbReference>
<evidence type="ECO:0000313" key="2">
    <source>
        <dbReference type="EMBL" id="NER13692.1"/>
    </source>
</evidence>
<evidence type="ECO:0000256" key="1">
    <source>
        <dbReference type="SAM" id="Phobius"/>
    </source>
</evidence>
<evidence type="ECO:0000313" key="3">
    <source>
        <dbReference type="Proteomes" id="UP000468581"/>
    </source>
</evidence>
<feature type="transmembrane region" description="Helical" evidence="1">
    <location>
        <begin position="7"/>
        <end position="24"/>
    </location>
</feature>
<reference evidence="2 3" key="1">
    <citation type="submission" date="2020-01" db="EMBL/GenBank/DDBJ databases">
        <title>Leptobacterium flavescens.</title>
        <authorList>
            <person name="Wang G."/>
        </authorList>
    </citation>
    <scope>NUCLEOTIDE SEQUENCE [LARGE SCALE GENOMIC DNA]</scope>
    <source>
        <strain evidence="2 3">KCTC 22160</strain>
    </source>
</reference>
<dbReference type="AlphaFoldDB" id="A0A6P0UM94"/>
<accession>A0A6P0UM94</accession>
<dbReference type="Proteomes" id="UP000468581">
    <property type="component" value="Unassembled WGS sequence"/>
</dbReference>
<proteinExistence type="predicted"/>
<protein>
    <recommendedName>
        <fullName evidence="4">HIG1 domain-containing protein</fullName>
    </recommendedName>
</protein>
<feature type="transmembrane region" description="Helical" evidence="1">
    <location>
        <begin position="49"/>
        <end position="69"/>
    </location>
</feature>
<keyword evidence="1" id="KW-0472">Membrane</keyword>
<dbReference type="RefSeq" id="WP_163606779.1">
    <property type="nucleotide sequence ID" value="NZ_JAABOO010000002.1"/>
</dbReference>
<gene>
    <name evidence="2" type="ORF">GWK08_09600</name>
</gene>
<organism evidence="2 3">
    <name type="scientific">Leptobacterium flavescens</name>
    <dbReference type="NCBI Taxonomy" id="472055"/>
    <lineage>
        <taxon>Bacteria</taxon>
        <taxon>Pseudomonadati</taxon>
        <taxon>Bacteroidota</taxon>
        <taxon>Flavobacteriia</taxon>
        <taxon>Flavobacteriales</taxon>
        <taxon>Flavobacteriaceae</taxon>
        <taxon>Leptobacterium</taxon>
    </lineage>
</organism>
<keyword evidence="1" id="KW-0812">Transmembrane</keyword>
<comment type="caution">
    <text evidence="2">The sequence shown here is derived from an EMBL/GenBank/DDBJ whole genome shotgun (WGS) entry which is preliminary data.</text>
</comment>